<dbReference type="AlphaFoldDB" id="A0A804JAF7"/>
<accession>A0A804JAF7</accession>
<dbReference type="EnsemblPlants" id="Ma05_t30860.1">
    <property type="protein sequence ID" value="Ma05_p30860.1"/>
    <property type="gene ID" value="Ma05_g30860"/>
</dbReference>
<feature type="chain" id="PRO_5033611658" evidence="1">
    <location>
        <begin position="25"/>
        <end position="94"/>
    </location>
</feature>
<dbReference type="EMBL" id="HG996470">
    <property type="protein sequence ID" value="CAG1840622.1"/>
    <property type="molecule type" value="Genomic_DNA"/>
</dbReference>
<proteinExistence type="predicted"/>
<name>A0A804JAF7_MUSAM</name>
<organism evidence="3 4">
    <name type="scientific">Musa acuminata subsp. malaccensis</name>
    <name type="common">Wild banana</name>
    <name type="synonym">Musa malaccensis</name>
    <dbReference type="NCBI Taxonomy" id="214687"/>
    <lineage>
        <taxon>Eukaryota</taxon>
        <taxon>Viridiplantae</taxon>
        <taxon>Streptophyta</taxon>
        <taxon>Embryophyta</taxon>
        <taxon>Tracheophyta</taxon>
        <taxon>Spermatophyta</taxon>
        <taxon>Magnoliopsida</taxon>
        <taxon>Liliopsida</taxon>
        <taxon>Zingiberales</taxon>
        <taxon>Musaceae</taxon>
        <taxon>Musa</taxon>
    </lineage>
</organism>
<reference evidence="3" key="2">
    <citation type="submission" date="2021-05" db="UniProtKB">
        <authorList>
            <consortium name="EnsemblPlants"/>
        </authorList>
    </citation>
    <scope>IDENTIFICATION</scope>
    <source>
        <strain evidence="3">subsp. malaccensis</strain>
    </source>
</reference>
<feature type="signal peptide" evidence="1">
    <location>
        <begin position="1"/>
        <end position="24"/>
    </location>
</feature>
<keyword evidence="1" id="KW-0732">Signal</keyword>
<evidence type="ECO:0000313" key="2">
    <source>
        <dbReference type="EMBL" id="CAG1840622.1"/>
    </source>
</evidence>
<evidence type="ECO:0000256" key="1">
    <source>
        <dbReference type="SAM" id="SignalP"/>
    </source>
</evidence>
<dbReference type="Gramene" id="Ma05_t30860.1">
    <property type="protein sequence ID" value="Ma05_p30860.1"/>
    <property type="gene ID" value="Ma05_g30860"/>
</dbReference>
<reference evidence="2" key="1">
    <citation type="submission" date="2021-03" db="EMBL/GenBank/DDBJ databases">
        <authorList>
            <consortium name="Genoscope - CEA"/>
            <person name="William W."/>
        </authorList>
    </citation>
    <scope>NUCLEOTIDE SEQUENCE</scope>
    <source>
        <strain evidence="2">Doubled-haploid Pahang</strain>
    </source>
</reference>
<sequence length="94" mass="9847">MALPSRRMVVLALCLLLLVDVSTGTDSGVDCDLEPKACYEDCRKNGHWIITCTSCYVFCPDIGGGYLGGPGMASGLLANKMVDSSSAGTTVEQP</sequence>
<dbReference type="Proteomes" id="UP000012960">
    <property type="component" value="Unplaced"/>
</dbReference>
<protein>
    <submittedName>
        <fullName evidence="2">(wild Malaysian banana) hypothetical protein</fullName>
    </submittedName>
</protein>
<evidence type="ECO:0000313" key="3">
    <source>
        <dbReference type="EnsemblPlants" id="Ma05_p30860.1"/>
    </source>
</evidence>
<keyword evidence="4" id="KW-1185">Reference proteome</keyword>
<evidence type="ECO:0000313" key="4">
    <source>
        <dbReference type="Proteomes" id="UP000012960"/>
    </source>
</evidence>
<gene>
    <name evidence="2" type="ORF">GSMUA_282740.1</name>
</gene>
<dbReference type="InParanoid" id="A0A804JAF7"/>